<dbReference type="Proteomes" id="UP000068382">
    <property type="component" value="Unassembled WGS sequence"/>
</dbReference>
<dbReference type="Pfam" id="PF22422">
    <property type="entry name" value="MGH1-like_GH"/>
    <property type="match status" value="1"/>
</dbReference>
<evidence type="ECO:0000256" key="2">
    <source>
        <dbReference type="ARBA" id="ARBA00022801"/>
    </source>
</evidence>
<comment type="caution">
    <text evidence="5">The sequence shown here is derived from an EMBL/GenBank/DDBJ whole genome shotgun (WGS) entry which is preliminary data.</text>
</comment>
<dbReference type="InterPro" id="IPR008928">
    <property type="entry name" value="6-hairpin_glycosidase_sf"/>
</dbReference>
<comment type="similarity">
    <text evidence="1">Belongs to the glycosyl hydrolase 63 family.</text>
</comment>
<dbReference type="OrthoDB" id="9781878at2"/>
<keyword evidence="3 5" id="KW-0326">Glycosidase</keyword>
<accession>A0A132BS54</accession>
<dbReference type="InterPro" id="IPR012341">
    <property type="entry name" value="6hp_glycosidase-like_sf"/>
</dbReference>
<dbReference type="GO" id="GO:0009311">
    <property type="term" value="P:oligosaccharide metabolic process"/>
    <property type="evidence" value="ECO:0007669"/>
    <property type="project" value="InterPro"/>
</dbReference>
<dbReference type="SUPFAM" id="SSF48208">
    <property type="entry name" value="Six-hairpin glycosidases"/>
    <property type="match status" value="1"/>
</dbReference>
<dbReference type="EC" id="3.2.1.-" evidence="5"/>
<evidence type="ECO:0000256" key="3">
    <source>
        <dbReference type="ARBA" id="ARBA00023295"/>
    </source>
</evidence>
<dbReference type="InterPro" id="IPR054491">
    <property type="entry name" value="MGH1-like_GH"/>
</dbReference>
<dbReference type="InterPro" id="IPR004888">
    <property type="entry name" value="Glycoside_hydrolase_63"/>
</dbReference>
<dbReference type="EMBL" id="LPUY01000135">
    <property type="protein sequence ID" value="KUP90852.1"/>
    <property type="molecule type" value="Genomic_DNA"/>
</dbReference>
<sequence>MSQPLYDRAVEILARNDLGYYTVPTHGLYPFQWNWDSALSALGQSYVNEARAWTEIETLFVHQWPDGMVPHIIFHKEDDGYFPGPAVWDTGRAVPTSGITQPPVTGFAVRKLYERARDQPMARARAQTLLPKIHAWHDWFFATRDPERTGLVAIIHPWESGRDNSADWNAALSRVPTEDLDTSHRRDILHANPSHRPTNEQYQRYFWLVKHFRSLGWDTARLHDGSPFRVVDPGFNAILLRSCSDLAWLAKELGETEIAATAKTQAEKGLAAMDGLWSALHQQYLCYDRVLDAPIPCLTVGGLLPIFAGISPERSTQIAARLSALAERTTFMIPSHDPNTPEYDGERYWLGPTWLIVNYMIADGLTRDGHIDIAARIVTDSMKLIVESGFSEYYDPMTGAPCGGPHFTWTAAMVIEFLKQTGSVT</sequence>
<gene>
    <name evidence="5" type="primary">ygjK</name>
    <name evidence="5" type="ORF">TRIHO_43970</name>
</gene>
<dbReference type="AlphaFoldDB" id="A0A132BS54"/>
<dbReference type="PATRIC" id="fig|1768241.3.peg.4594"/>
<dbReference type="GO" id="GO:0004573">
    <property type="term" value="F:Glc3Man9GlcNAc2 oligosaccharide glucosidase activity"/>
    <property type="evidence" value="ECO:0007669"/>
    <property type="project" value="InterPro"/>
</dbReference>
<evidence type="ECO:0000259" key="4">
    <source>
        <dbReference type="Pfam" id="PF22422"/>
    </source>
</evidence>
<keyword evidence="2 5" id="KW-0378">Hydrolase</keyword>
<organism evidence="5 6">
    <name type="scientific">Tritonibacter horizontis</name>
    <dbReference type="NCBI Taxonomy" id="1768241"/>
    <lineage>
        <taxon>Bacteria</taxon>
        <taxon>Pseudomonadati</taxon>
        <taxon>Pseudomonadota</taxon>
        <taxon>Alphaproteobacteria</taxon>
        <taxon>Rhodobacterales</taxon>
        <taxon>Paracoccaceae</taxon>
        <taxon>Tritonibacter</taxon>
    </lineage>
</organism>
<keyword evidence="6" id="KW-1185">Reference proteome</keyword>
<dbReference type="PANTHER" id="PTHR10412:SF11">
    <property type="entry name" value="MANNOSYL-OLIGOSACCHARIDE GLUCOSIDASE"/>
    <property type="match status" value="1"/>
</dbReference>
<name>A0A132BS54_9RHOB</name>
<feature type="domain" description="Mannosylglycerate hydrolase MGH1-like glycoside hydrolase" evidence="4">
    <location>
        <begin position="29"/>
        <end position="410"/>
    </location>
</feature>
<reference evidence="5 6" key="1">
    <citation type="submission" date="2015-12" db="EMBL/GenBank/DDBJ databases">
        <title>Genome sequence of the marine Rhodobacteraceae strain O3.65, Candidatus Tritonibacter horizontis.</title>
        <authorList>
            <person name="Poehlein A."/>
            <person name="Giebel H.A."/>
            <person name="Voget S."/>
            <person name="Brinkhoff T."/>
        </authorList>
    </citation>
    <scope>NUCLEOTIDE SEQUENCE [LARGE SCALE GENOMIC DNA]</scope>
    <source>
        <strain evidence="5 6">O3.65</strain>
    </source>
</reference>
<dbReference type="PANTHER" id="PTHR10412">
    <property type="entry name" value="MANNOSYL-OLIGOSACCHARIDE GLUCOSIDASE"/>
    <property type="match status" value="1"/>
</dbReference>
<evidence type="ECO:0000256" key="1">
    <source>
        <dbReference type="ARBA" id="ARBA00010833"/>
    </source>
</evidence>
<proteinExistence type="inferred from homology"/>
<protein>
    <submittedName>
        <fullName evidence="5">Glucosidase YgjK</fullName>
        <ecNumber evidence="5">3.2.1.-</ecNumber>
    </submittedName>
</protein>
<evidence type="ECO:0000313" key="6">
    <source>
        <dbReference type="Proteomes" id="UP000068382"/>
    </source>
</evidence>
<evidence type="ECO:0000313" key="5">
    <source>
        <dbReference type="EMBL" id="KUP90852.1"/>
    </source>
</evidence>
<dbReference type="Gene3D" id="1.50.10.10">
    <property type="match status" value="1"/>
</dbReference>
<dbReference type="RefSeq" id="WP_068248802.1">
    <property type="nucleotide sequence ID" value="NZ_LPUY01000135.1"/>
</dbReference>
<dbReference type="GO" id="GO:0006487">
    <property type="term" value="P:protein N-linked glycosylation"/>
    <property type="evidence" value="ECO:0007669"/>
    <property type="project" value="TreeGrafter"/>
</dbReference>